<reference evidence="1" key="1">
    <citation type="submission" date="2020-08" db="EMBL/GenBank/DDBJ databases">
        <title>Multicomponent nature underlies the extraordinary mechanical properties of spider dragline silk.</title>
        <authorList>
            <person name="Kono N."/>
            <person name="Nakamura H."/>
            <person name="Mori M."/>
            <person name="Yoshida Y."/>
            <person name="Ohtoshi R."/>
            <person name="Malay A.D."/>
            <person name="Moran D.A.P."/>
            <person name="Tomita M."/>
            <person name="Numata K."/>
            <person name="Arakawa K."/>
        </authorList>
    </citation>
    <scope>NUCLEOTIDE SEQUENCE</scope>
</reference>
<dbReference type="EMBL" id="BMAW01042748">
    <property type="protein sequence ID" value="GFS35907.1"/>
    <property type="molecule type" value="Genomic_DNA"/>
</dbReference>
<dbReference type="AlphaFoldDB" id="A0A8X6I8V6"/>
<gene>
    <name evidence="4" type="ORF">NPIL_311071</name>
    <name evidence="2" type="ORF">NPIL_321971</name>
    <name evidence="3" type="ORF">NPIL_323271</name>
    <name evidence="1" type="ORF">NPIL_407181</name>
</gene>
<name>A0A8X6I8V6_NEPPI</name>
<evidence type="ECO:0000313" key="1">
    <source>
        <dbReference type="EMBL" id="GFS35907.1"/>
    </source>
</evidence>
<dbReference type="Proteomes" id="UP000887013">
    <property type="component" value="Unassembled WGS sequence"/>
</dbReference>
<dbReference type="EMBL" id="BMAW01027626">
    <property type="protein sequence ID" value="GFU03072.1"/>
    <property type="molecule type" value="Genomic_DNA"/>
</dbReference>
<evidence type="ECO:0000313" key="3">
    <source>
        <dbReference type="EMBL" id="GFS92004.1"/>
    </source>
</evidence>
<keyword evidence="5" id="KW-1185">Reference proteome</keyword>
<evidence type="ECO:0000313" key="4">
    <source>
        <dbReference type="EMBL" id="GFU03072.1"/>
    </source>
</evidence>
<proteinExistence type="predicted"/>
<evidence type="ECO:0000313" key="2">
    <source>
        <dbReference type="EMBL" id="GFS47093.1"/>
    </source>
</evidence>
<dbReference type="EMBL" id="BMAW01044932">
    <property type="protein sequence ID" value="GFS47093.1"/>
    <property type="molecule type" value="Genomic_DNA"/>
</dbReference>
<organism evidence="1 5">
    <name type="scientific">Nephila pilipes</name>
    <name type="common">Giant wood spider</name>
    <name type="synonym">Nephila maculata</name>
    <dbReference type="NCBI Taxonomy" id="299642"/>
    <lineage>
        <taxon>Eukaryota</taxon>
        <taxon>Metazoa</taxon>
        <taxon>Ecdysozoa</taxon>
        <taxon>Arthropoda</taxon>
        <taxon>Chelicerata</taxon>
        <taxon>Arachnida</taxon>
        <taxon>Araneae</taxon>
        <taxon>Araneomorphae</taxon>
        <taxon>Entelegynae</taxon>
        <taxon>Araneoidea</taxon>
        <taxon>Nephilidae</taxon>
        <taxon>Nephila</taxon>
    </lineage>
</organism>
<dbReference type="EMBL" id="BMAW01053638">
    <property type="protein sequence ID" value="GFS92004.1"/>
    <property type="molecule type" value="Genomic_DNA"/>
</dbReference>
<sequence length="85" mass="9831">MDVYLVMHKEQGARKEIEEPLVIVEYNDALGGFDLSDMMADNTAGKHGGENDQIHFRLDFIYCLLTNPEKRFLRRQEVAQNNALF</sequence>
<evidence type="ECO:0000313" key="5">
    <source>
        <dbReference type="Proteomes" id="UP000887013"/>
    </source>
</evidence>
<accession>A0A8X6I8V6</accession>
<comment type="caution">
    <text evidence="1">The sequence shown here is derived from an EMBL/GenBank/DDBJ whole genome shotgun (WGS) entry which is preliminary data.</text>
</comment>
<protein>
    <submittedName>
        <fullName evidence="1">Uncharacterized protein</fullName>
    </submittedName>
</protein>